<protein>
    <submittedName>
        <fullName evidence="1">Uncharacterized protein</fullName>
    </submittedName>
</protein>
<reference evidence="1" key="1">
    <citation type="submission" date="2018-02" db="EMBL/GenBank/DDBJ databases">
        <title>Rhizophora mucronata_Transcriptome.</title>
        <authorList>
            <person name="Meera S.P."/>
            <person name="Sreeshan A."/>
            <person name="Augustine A."/>
        </authorList>
    </citation>
    <scope>NUCLEOTIDE SEQUENCE</scope>
    <source>
        <tissue evidence="1">Leaf</tissue>
    </source>
</reference>
<accession>A0A2P2PQD7</accession>
<organism evidence="1">
    <name type="scientific">Rhizophora mucronata</name>
    <name type="common">Asiatic mangrove</name>
    <dbReference type="NCBI Taxonomy" id="61149"/>
    <lineage>
        <taxon>Eukaryota</taxon>
        <taxon>Viridiplantae</taxon>
        <taxon>Streptophyta</taxon>
        <taxon>Embryophyta</taxon>
        <taxon>Tracheophyta</taxon>
        <taxon>Spermatophyta</taxon>
        <taxon>Magnoliopsida</taxon>
        <taxon>eudicotyledons</taxon>
        <taxon>Gunneridae</taxon>
        <taxon>Pentapetalae</taxon>
        <taxon>rosids</taxon>
        <taxon>fabids</taxon>
        <taxon>Malpighiales</taxon>
        <taxon>Rhizophoraceae</taxon>
        <taxon>Rhizophora</taxon>
    </lineage>
</organism>
<sequence>MPWNDSSVSLIEIVTANGFVYIETYTQTHTP</sequence>
<dbReference type="EMBL" id="GGEC01076417">
    <property type="protein sequence ID" value="MBX56901.1"/>
    <property type="molecule type" value="Transcribed_RNA"/>
</dbReference>
<dbReference type="AlphaFoldDB" id="A0A2P2PQD7"/>
<evidence type="ECO:0000313" key="1">
    <source>
        <dbReference type="EMBL" id="MBX56901.1"/>
    </source>
</evidence>
<name>A0A2P2PQD7_RHIMU</name>
<proteinExistence type="predicted"/>